<protein>
    <submittedName>
        <fullName evidence="1">Uncharacterized protein</fullName>
    </submittedName>
</protein>
<comment type="caution">
    <text evidence="1">The sequence shown here is derived from an EMBL/GenBank/DDBJ whole genome shotgun (WGS) entry which is preliminary data.</text>
</comment>
<keyword evidence="2" id="KW-1185">Reference proteome</keyword>
<evidence type="ECO:0000313" key="2">
    <source>
        <dbReference type="Proteomes" id="UP001060085"/>
    </source>
</evidence>
<organism evidence="1 2">
    <name type="scientific">Catharanthus roseus</name>
    <name type="common">Madagascar periwinkle</name>
    <name type="synonym">Vinca rosea</name>
    <dbReference type="NCBI Taxonomy" id="4058"/>
    <lineage>
        <taxon>Eukaryota</taxon>
        <taxon>Viridiplantae</taxon>
        <taxon>Streptophyta</taxon>
        <taxon>Embryophyta</taxon>
        <taxon>Tracheophyta</taxon>
        <taxon>Spermatophyta</taxon>
        <taxon>Magnoliopsida</taxon>
        <taxon>eudicotyledons</taxon>
        <taxon>Gunneridae</taxon>
        <taxon>Pentapetalae</taxon>
        <taxon>asterids</taxon>
        <taxon>lamiids</taxon>
        <taxon>Gentianales</taxon>
        <taxon>Apocynaceae</taxon>
        <taxon>Rauvolfioideae</taxon>
        <taxon>Vinceae</taxon>
        <taxon>Catharanthinae</taxon>
        <taxon>Catharanthus</taxon>
    </lineage>
</organism>
<accession>A0ACC0BZW2</accession>
<name>A0ACC0BZW2_CATRO</name>
<reference evidence="2" key="1">
    <citation type="journal article" date="2023" name="Nat. Plants">
        <title>Single-cell RNA sequencing provides a high-resolution roadmap for understanding the multicellular compartmentation of specialized metabolism.</title>
        <authorList>
            <person name="Sun S."/>
            <person name="Shen X."/>
            <person name="Li Y."/>
            <person name="Li Y."/>
            <person name="Wang S."/>
            <person name="Li R."/>
            <person name="Zhang H."/>
            <person name="Shen G."/>
            <person name="Guo B."/>
            <person name="Wei J."/>
            <person name="Xu J."/>
            <person name="St-Pierre B."/>
            <person name="Chen S."/>
            <person name="Sun C."/>
        </authorList>
    </citation>
    <scope>NUCLEOTIDE SEQUENCE [LARGE SCALE GENOMIC DNA]</scope>
</reference>
<dbReference type="EMBL" id="CM044702">
    <property type="protein sequence ID" value="KAI5678073.1"/>
    <property type="molecule type" value="Genomic_DNA"/>
</dbReference>
<evidence type="ECO:0000313" key="1">
    <source>
        <dbReference type="EMBL" id="KAI5678073.1"/>
    </source>
</evidence>
<gene>
    <name evidence="1" type="ORF">M9H77_09023</name>
</gene>
<proteinExistence type="predicted"/>
<dbReference type="Proteomes" id="UP001060085">
    <property type="component" value="Linkage Group LG02"/>
</dbReference>
<sequence length="894" mass="100387">MSSSIGSSLKSFDSSVASVFGCHAFGSASRIFLFTSPLERKSVLLIIAGRGCQFLFGQQPFFSAFGGGTENQTAAAALDNHDCTKQPNDLSSNASNSESFSCRYDVMIKIKHELTARIPSLKFISVVGMGGIGKTTLARSIYEDRGISYHFHVLAWVTISQEYELRNVLYRLLRSIGLLPSEIPELGDEYSYAEMLYKCLKERRYLIVLDDIWSTKTWNELKPIFPDDNKGSRVIFTTRLAQVAEIADHDTLHSLECLNIDESWTLLCEKLFVGKHYCPPDLVEIGLEIAKGCQGLPLAIVVVAGHLSKIDMNQDCWANLLDLLCLSYNHLPQHMKACFLYMGVFPKNSEILITKVIRLWCAAGFLNAEEKAEEKCMEELISRNLITVKKKNYDCTAKICGIHDLLWDLCLRQARREGQCIFGSSNFRIVSSQSTSPEYLIGRLTSSYLYFDISAYQSSCYLNSDNFGLLKILDIHLLCFENFPDEVLQMVSLRYLELATCANIPPSISNLCNLETLINKYKWAGPILPKEIWLLKRLRHVHIGTCTFLPNRTSDSISILPDLQTLSTISFSSCTMQVFSSIPNLKQLKIHEMGDDRHLFRCLNNLSSLSQLEELTVNFSMDIAGIRQQQTLFRDAFPQGIKKLTLKGSNLPWEDMDILAMLPNLVVLKLKKNAFKGPVFEQTHWVADDTIDHFPVLQHLILKSCYFLEEIPCCIGEIATLESIESSACSSSANDSARTIQREQRSIGIVQITITWSRNEKGLPKGVEKVRVGKSGEMIVWGNIDPIQVARKLRKVCYTKIVSVEAAEVSDYEPAEVMYPCLSFTGKSVDIGNEMFAHGIGGCLLCFCPKWCSSQIAAIVWGIRVIGTEFGSSRGRSDLRFGSRIMNTCLLQID</sequence>